<dbReference type="InterPro" id="IPR018313">
    <property type="entry name" value="SBP_3_CS"/>
</dbReference>
<dbReference type="CDD" id="cd13690">
    <property type="entry name" value="PBP2_GluB"/>
    <property type="match status" value="1"/>
</dbReference>
<dbReference type="EMBL" id="AXCW01000101">
    <property type="protein sequence ID" value="EYR63346.1"/>
    <property type="molecule type" value="Genomic_DNA"/>
</dbReference>
<dbReference type="PANTHER" id="PTHR30085">
    <property type="entry name" value="AMINO ACID ABC TRANSPORTER PERMEASE"/>
    <property type="match status" value="1"/>
</dbReference>
<evidence type="ECO:0000256" key="5">
    <source>
        <dbReference type="SAM" id="MobiDB-lite"/>
    </source>
</evidence>
<feature type="domain" description="Solute-binding protein family 3/N-terminal" evidence="7">
    <location>
        <begin position="67"/>
        <end position="286"/>
    </location>
</feature>
<proteinExistence type="inferred from homology"/>
<dbReference type="RefSeq" id="WP_034226168.1">
    <property type="nucleotide sequence ID" value="NZ_AXCW01000101.1"/>
</dbReference>
<dbReference type="GO" id="GO:0006865">
    <property type="term" value="P:amino acid transport"/>
    <property type="evidence" value="ECO:0007669"/>
    <property type="project" value="TreeGrafter"/>
</dbReference>
<evidence type="ECO:0000313" key="9">
    <source>
        <dbReference type="Proteomes" id="UP000019753"/>
    </source>
</evidence>
<evidence type="ECO:0000259" key="7">
    <source>
        <dbReference type="SMART" id="SM00062"/>
    </source>
</evidence>
<evidence type="ECO:0000256" key="6">
    <source>
        <dbReference type="SAM" id="SignalP"/>
    </source>
</evidence>
<dbReference type="OrthoDB" id="9807888at2"/>
<dbReference type="SMART" id="SM00062">
    <property type="entry name" value="PBPb"/>
    <property type="match status" value="1"/>
</dbReference>
<dbReference type="Pfam" id="PF00497">
    <property type="entry name" value="SBP_bac_3"/>
    <property type="match status" value="1"/>
</dbReference>
<keyword evidence="9" id="KW-1185">Reference proteome</keyword>
<dbReference type="PROSITE" id="PS01039">
    <property type="entry name" value="SBP_BACTERIAL_3"/>
    <property type="match status" value="1"/>
</dbReference>
<dbReference type="InterPro" id="IPR001638">
    <property type="entry name" value="Solute-binding_3/MltF_N"/>
</dbReference>
<dbReference type="GO" id="GO:0030288">
    <property type="term" value="C:outer membrane-bounded periplasmic space"/>
    <property type="evidence" value="ECO:0007669"/>
    <property type="project" value="TreeGrafter"/>
</dbReference>
<feature type="chain" id="PRO_5038610791" evidence="6">
    <location>
        <begin position="23"/>
        <end position="301"/>
    </location>
</feature>
<feature type="region of interest" description="Disordered" evidence="5">
    <location>
        <begin position="21"/>
        <end position="55"/>
    </location>
</feature>
<organism evidence="8 9">
    <name type="scientific">Actinotalea ferrariae CF5-4</name>
    <dbReference type="NCBI Taxonomy" id="948458"/>
    <lineage>
        <taxon>Bacteria</taxon>
        <taxon>Bacillati</taxon>
        <taxon>Actinomycetota</taxon>
        <taxon>Actinomycetes</taxon>
        <taxon>Micrococcales</taxon>
        <taxon>Cellulomonadaceae</taxon>
        <taxon>Actinotalea</taxon>
    </lineage>
</organism>
<keyword evidence="3 6" id="KW-0732">Signal</keyword>
<dbReference type="PROSITE" id="PS51257">
    <property type="entry name" value="PROKAR_LIPOPROTEIN"/>
    <property type="match status" value="1"/>
</dbReference>
<dbReference type="Gene3D" id="3.40.190.10">
    <property type="entry name" value="Periplasmic binding protein-like II"/>
    <property type="match status" value="2"/>
</dbReference>
<dbReference type="GO" id="GO:0005576">
    <property type="term" value="C:extracellular region"/>
    <property type="evidence" value="ECO:0007669"/>
    <property type="project" value="TreeGrafter"/>
</dbReference>
<dbReference type="SUPFAM" id="SSF53850">
    <property type="entry name" value="Periplasmic binding protein-like II"/>
    <property type="match status" value="1"/>
</dbReference>
<keyword evidence="2" id="KW-0813">Transport</keyword>
<reference evidence="8 9" key="1">
    <citation type="submission" date="2014-01" db="EMBL/GenBank/DDBJ databases">
        <title>Actinotalea ferrariae CF5-4.</title>
        <authorList>
            <person name="Chen F."/>
            <person name="Li Y."/>
            <person name="Wang G."/>
        </authorList>
    </citation>
    <scope>NUCLEOTIDE SEQUENCE [LARGE SCALE GENOMIC DNA]</scope>
    <source>
        <strain evidence="8 9">CF5-4</strain>
    </source>
</reference>
<name>A0A021VQD4_9CELL</name>
<comment type="similarity">
    <text evidence="1 4">Belongs to the bacterial solute-binding protein 3 family.</text>
</comment>
<evidence type="ECO:0000256" key="3">
    <source>
        <dbReference type="ARBA" id="ARBA00022729"/>
    </source>
</evidence>
<comment type="caution">
    <text evidence="8">The sequence shown here is derived from an EMBL/GenBank/DDBJ whole genome shotgun (WGS) entry which is preliminary data.</text>
</comment>
<evidence type="ECO:0000256" key="4">
    <source>
        <dbReference type="RuleBase" id="RU003744"/>
    </source>
</evidence>
<dbReference type="Proteomes" id="UP000019753">
    <property type="component" value="Unassembled WGS sequence"/>
</dbReference>
<evidence type="ECO:0000256" key="2">
    <source>
        <dbReference type="ARBA" id="ARBA00022448"/>
    </source>
</evidence>
<evidence type="ECO:0000256" key="1">
    <source>
        <dbReference type="ARBA" id="ARBA00010333"/>
    </source>
</evidence>
<accession>A0A021VQD4</accession>
<sequence>MRTRRGLVAVMAVTALTLTACGGGDAEEPAEEPGGTSEESPAEEGEGTATEEFPEGSTMAELAEAGSITIGTKFDQPLFGLVGPDGVPQGFDVEIGKLIAERLGIEEDGIEWVETISANREAFIETEQVDIVIATYTINDDRKERISFAGPYYEAGQSILTLADNEDIQGPDDLAGKRVCTVSGSTPEANLLEQYPEAEVVPFGTYSECLDPLRNGQVDAVSTDNVILAGFAAENDDLEVRGEPFTEEPYGIGLAKDDDEFRDWINDVLEEIYEDGSWTEAWESTAGTVLPTPEPPAVDRY</sequence>
<dbReference type="PANTHER" id="PTHR30085:SF6">
    <property type="entry name" value="ABC TRANSPORTER GLUTAMINE-BINDING PROTEIN GLNH"/>
    <property type="match status" value="1"/>
</dbReference>
<dbReference type="AlphaFoldDB" id="A0A021VQD4"/>
<feature type="signal peptide" evidence="6">
    <location>
        <begin position="1"/>
        <end position="22"/>
    </location>
</feature>
<evidence type="ECO:0000313" key="8">
    <source>
        <dbReference type="EMBL" id="EYR63346.1"/>
    </source>
</evidence>
<dbReference type="InterPro" id="IPR051455">
    <property type="entry name" value="Bact_solute-bind_prot3"/>
</dbReference>
<protein>
    <submittedName>
        <fullName evidence="8">ABC transporter substrate-binding protein</fullName>
    </submittedName>
</protein>
<gene>
    <name evidence="8" type="ORF">N866_01225</name>
</gene>